<dbReference type="SMART" id="SM00912">
    <property type="entry name" value="Haemagg_act"/>
    <property type="match status" value="1"/>
</dbReference>
<dbReference type="Proteomes" id="UP000660381">
    <property type="component" value="Unassembled WGS sequence"/>
</dbReference>
<dbReference type="InterPro" id="IPR011050">
    <property type="entry name" value="Pectin_lyase_fold/virulence"/>
</dbReference>
<evidence type="ECO:0000259" key="1">
    <source>
        <dbReference type="SMART" id="SM00912"/>
    </source>
</evidence>
<name>A0ABR8J376_9NOST</name>
<protein>
    <submittedName>
        <fullName evidence="2">S-layer family protein</fullName>
    </submittedName>
</protein>
<organism evidence="2 3">
    <name type="scientific">Anabaena catenula FACHB-362</name>
    <dbReference type="NCBI Taxonomy" id="2692877"/>
    <lineage>
        <taxon>Bacteria</taxon>
        <taxon>Bacillati</taxon>
        <taxon>Cyanobacteriota</taxon>
        <taxon>Cyanophyceae</taxon>
        <taxon>Nostocales</taxon>
        <taxon>Nostocaceae</taxon>
        <taxon>Anabaena</taxon>
    </lineage>
</organism>
<evidence type="ECO:0000313" key="3">
    <source>
        <dbReference type="Proteomes" id="UP000660381"/>
    </source>
</evidence>
<dbReference type="InterPro" id="IPR012334">
    <property type="entry name" value="Pectin_lyas_fold"/>
</dbReference>
<dbReference type="InterPro" id="IPR008638">
    <property type="entry name" value="FhaB/CdiA-like_TPS"/>
</dbReference>
<comment type="caution">
    <text evidence="2">The sequence shown here is derived from an EMBL/GenBank/DDBJ whole genome shotgun (WGS) entry which is preliminary data.</text>
</comment>
<keyword evidence="3" id="KW-1185">Reference proteome</keyword>
<dbReference type="SUPFAM" id="SSF51126">
    <property type="entry name" value="Pectin lyase-like"/>
    <property type="match status" value="3"/>
</dbReference>
<reference evidence="2 3" key="1">
    <citation type="journal article" date="2020" name="ISME J.">
        <title>Comparative genomics reveals insights into cyanobacterial evolution and habitat adaptation.</title>
        <authorList>
            <person name="Chen M.Y."/>
            <person name="Teng W.K."/>
            <person name="Zhao L."/>
            <person name="Hu C.X."/>
            <person name="Zhou Y.K."/>
            <person name="Han B.P."/>
            <person name="Song L.R."/>
            <person name="Shu W.S."/>
        </authorList>
    </citation>
    <scope>NUCLEOTIDE SEQUENCE [LARGE SCALE GENOMIC DNA]</scope>
    <source>
        <strain evidence="2 3">FACHB-362</strain>
    </source>
</reference>
<dbReference type="Pfam" id="PF05860">
    <property type="entry name" value="TPS"/>
    <property type="match status" value="1"/>
</dbReference>
<feature type="domain" description="Filamentous haemagglutinin FhaB/tRNA nuclease CdiA-like TPS" evidence="1">
    <location>
        <begin position="46"/>
        <end position="159"/>
    </location>
</feature>
<dbReference type="Gene3D" id="2.160.20.10">
    <property type="entry name" value="Single-stranded right-handed beta-helix, Pectin lyase-like"/>
    <property type="match status" value="3"/>
</dbReference>
<proteinExistence type="predicted"/>
<gene>
    <name evidence="2" type="ORF">H6G68_09930</name>
</gene>
<evidence type="ECO:0000313" key="2">
    <source>
        <dbReference type="EMBL" id="MBD2692073.1"/>
    </source>
</evidence>
<sequence>MSDFINILVKWSNKVWFCRIAILALSPMIVGQPVVLAQIKPDTTLGNEASLVKPKVDIKGAIGDFIDGGAVRGANLFHSFREFSIGDGQRVYFSNPTGVENILTRVTGNNRSDILGTLGILGNANLFLINPKGIFFGENAKLDIAGSFVASTANGVQFDNQGFFSASNPEKIPLLSVNPSALFFNQIGAASIESRSVAATGLDRSGEQTFGLRVADGRSLLLLGGDINLSGGSLNALGGRINLGGLAAPGSVELKFAGNNLSMSFPESVPRADVSLSDHAKLNVTAENGGSIAISSRNIDIAGGSNIQAGIGSGLGTFGNQAGDITLNATDLIRLRQSSTIKNTVGQSARGNSGDIKVGTGSFLMSDGSQVIVSTLGQGNAGNVTIQARDTVTIDGLNGEYYSTKIVSDIAPKAVGQAGNINIQAGSLSMINTALLDSGTAGQGSAGNITIQVREAVLLDQSDMASQVSSRAIFGKGGNIEITADSLAVVNGSQLSSSTFGKGDAGNVTIQTRGVNGVAFDGVSSEDEFPSGAFSTVSENAVGKGGNIQITAESLFVSNGAQLQVATIGQGDAGNITIKTRDQVSFNGTASYGLPSGAISAVEPSAVGKGGNIHITTGSLSVTNGAALSSQTRGKGDAGSILIQAQDMVSFDGVSLLDFSSGAFSTVSLGAEGKGGDIQIIAGSLSISNRARLNAQSNGMGKAGNITVTANTFDAVSGGKLLTSTSSTNPAGDISLRVSDRVTITGTNSGIFANTTLDATGNSGNIFINPQVMILRDGAKIAVDNQGSGTGGIIHIQAGTLTLDNDAVISAETASNTGGNIQLQLQDLLLLRRNSLISTTAGTAQAGGNGGNITINTPFIVAFPSENNDITANAFIGNGGRVDITAQSIFGLTPRTRADLERLLGTNDPTQLNSVSLPTSDITAISQANPSLNGQVNLNTLDTDPNNGLVALPTNIVDAAKLISQTCRGAGGTTASQESEFIVTGRGGLPANPTELLNSDAVWYDLQPHALLNEKLNSFQKEDKRLSQRPAAIVEAQGWVIGADGSITLVAQAPTTTPHNSFVTPVSCSNSQKGIGNRE</sequence>
<accession>A0ABR8J376</accession>
<dbReference type="RefSeq" id="WP_190906493.1">
    <property type="nucleotide sequence ID" value="NZ_JACJTQ010000011.1"/>
</dbReference>
<dbReference type="NCBIfam" id="TIGR01901">
    <property type="entry name" value="adhes_NPXG"/>
    <property type="match status" value="1"/>
</dbReference>
<dbReference type="EMBL" id="JACJTQ010000011">
    <property type="protein sequence ID" value="MBD2692073.1"/>
    <property type="molecule type" value="Genomic_DNA"/>
</dbReference>